<dbReference type="EMBL" id="LGRX02033705">
    <property type="protein sequence ID" value="KAK3240232.1"/>
    <property type="molecule type" value="Genomic_DNA"/>
</dbReference>
<organism evidence="2 3">
    <name type="scientific">Cymbomonas tetramitiformis</name>
    <dbReference type="NCBI Taxonomy" id="36881"/>
    <lineage>
        <taxon>Eukaryota</taxon>
        <taxon>Viridiplantae</taxon>
        <taxon>Chlorophyta</taxon>
        <taxon>Pyramimonadophyceae</taxon>
        <taxon>Pyramimonadales</taxon>
        <taxon>Pyramimonadaceae</taxon>
        <taxon>Cymbomonas</taxon>
    </lineage>
</organism>
<gene>
    <name evidence="2" type="ORF">CYMTET_49914</name>
</gene>
<accession>A0AAE0EU87</accession>
<dbReference type="InterPro" id="IPR001810">
    <property type="entry name" value="F-box_dom"/>
</dbReference>
<dbReference type="AlphaFoldDB" id="A0AAE0EU87"/>
<reference evidence="2 3" key="1">
    <citation type="journal article" date="2015" name="Genome Biol. Evol.">
        <title>Comparative Genomics of a Bacterivorous Green Alga Reveals Evolutionary Causalities and Consequences of Phago-Mixotrophic Mode of Nutrition.</title>
        <authorList>
            <person name="Burns J.A."/>
            <person name="Paasch A."/>
            <person name="Narechania A."/>
            <person name="Kim E."/>
        </authorList>
    </citation>
    <scope>NUCLEOTIDE SEQUENCE [LARGE SCALE GENOMIC DNA]</scope>
    <source>
        <strain evidence="2 3">PLY_AMNH</strain>
    </source>
</reference>
<dbReference type="Pfam" id="PF12937">
    <property type="entry name" value="F-box-like"/>
    <property type="match status" value="1"/>
</dbReference>
<evidence type="ECO:0000259" key="1">
    <source>
        <dbReference type="Pfam" id="PF12937"/>
    </source>
</evidence>
<feature type="domain" description="F-box" evidence="1">
    <location>
        <begin position="19"/>
        <end position="57"/>
    </location>
</feature>
<keyword evidence="3" id="KW-1185">Reference proteome</keyword>
<comment type="caution">
    <text evidence="2">The sequence shown here is derived from an EMBL/GenBank/DDBJ whole genome shotgun (WGS) entry which is preliminary data.</text>
</comment>
<dbReference type="SUPFAM" id="SSF81383">
    <property type="entry name" value="F-box domain"/>
    <property type="match status" value="1"/>
</dbReference>
<protein>
    <recommendedName>
        <fullName evidence="1">F-box domain-containing protein</fullName>
    </recommendedName>
</protein>
<dbReference type="Proteomes" id="UP001190700">
    <property type="component" value="Unassembled WGS sequence"/>
</dbReference>
<dbReference type="Gene3D" id="1.20.1280.50">
    <property type="match status" value="1"/>
</dbReference>
<name>A0AAE0EU87_9CHLO</name>
<dbReference type="InterPro" id="IPR036047">
    <property type="entry name" value="F-box-like_dom_sf"/>
</dbReference>
<evidence type="ECO:0000313" key="3">
    <source>
        <dbReference type="Proteomes" id="UP001190700"/>
    </source>
</evidence>
<evidence type="ECO:0000313" key="2">
    <source>
        <dbReference type="EMBL" id="KAK3240232.1"/>
    </source>
</evidence>
<sequence>MGTLEPDQSGKRSATLLEQVLIDVFKFLDVESCLRARAVCRSWKHAHDCPLQWKHLCELDLMPAPRVLAAVQQQMTQDFIYKGSLKLRSRHNMQFRLTSSAGLIDCHGQGKDEGLMVQWYSHISRKRGADSYSFVPCQVPEDDVWPEGVDPSLEDHFLLDYDMDPGTPHTPLSYMQMGEELEEAMEEEHVQTEAMFRDF</sequence>
<proteinExistence type="predicted"/>